<accession>A0A1H8CBJ6</accession>
<dbReference type="AlphaFoldDB" id="A0A1H8CBJ6"/>
<feature type="domain" description="HTH cro/C1-type" evidence="1">
    <location>
        <begin position="17"/>
        <end position="71"/>
    </location>
</feature>
<keyword evidence="3" id="KW-1185">Reference proteome</keyword>
<dbReference type="Proteomes" id="UP000199450">
    <property type="component" value="Unassembled WGS sequence"/>
</dbReference>
<dbReference type="SMART" id="SM00530">
    <property type="entry name" value="HTH_XRE"/>
    <property type="match status" value="1"/>
</dbReference>
<organism evidence="2 3">
    <name type="scientific">Chryseobacterium taichungense</name>
    <dbReference type="NCBI Taxonomy" id="295069"/>
    <lineage>
        <taxon>Bacteria</taxon>
        <taxon>Pseudomonadati</taxon>
        <taxon>Bacteroidota</taxon>
        <taxon>Flavobacteriia</taxon>
        <taxon>Flavobacteriales</taxon>
        <taxon>Weeksellaceae</taxon>
        <taxon>Chryseobacterium group</taxon>
        <taxon>Chryseobacterium</taxon>
    </lineage>
</organism>
<dbReference type="GO" id="GO:0003677">
    <property type="term" value="F:DNA binding"/>
    <property type="evidence" value="ECO:0007669"/>
    <property type="project" value="InterPro"/>
</dbReference>
<dbReference type="SUPFAM" id="SSF47413">
    <property type="entry name" value="lambda repressor-like DNA-binding domains"/>
    <property type="match status" value="1"/>
</dbReference>
<dbReference type="EMBL" id="FOBV01000008">
    <property type="protein sequence ID" value="SEM91794.1"/>
    <property type="molecule type" value="Genomic_DNA"/>
</dbReference>
<name>A0A1H8CBJ6_9FLAO</name>
<dbReference type="OrthoDB" id="2902336at2"/>
<evidence type="ECO:0000313" key="3">
    <source>
        <dbReference type="Proteomes" id="UP000199450"/>
    </source>
</evidence>
<evidence type="ECO:0000259" key="1">
    <source>
        <dbReference type="PROSITE" id="PS50943"/>
    </source>
</evidence>
<dbReference type="Gene3D" id="1.10.260.40">
    <property type="entry name" value="lambda repressor-like DNA-binding domains"/>
    <property type="match status" value="1"/>
</dbReference>
<dbReference type="Pfam" id="PF01381">
    <property type="entry name" value="HTH_3"/>
    <property type="match status" value="1"/>
</dbReference>
<sequence>MYIWEVDDLKFQIGKIFQFYRLKNKLSQLQLGNEINLSGNQVGRIERAETNPTVESIVKFCNFFKIDILFVFTKLTATDYKNLELEIMQLQKEFKNHNRRKS</sequence>
<dbReference type="InterPro" id="IPR001387">
    <property type="entry name" value="Cro/C1-type_HTH"/>
</dbReference>
<evidence type="ECO:0000313" key="2">
    <source>
        <dbReference type="EMBL" id="SEM91794.1"/>
    </source>
</evidence>
<dbReference type="RefSeq" id="WP_090001224.1">
    <property type="nucleotide sequence ID" value="NZ_FOBV01000008.1"/>
</dbReference>
<reference evidence="3" key="1">
    <citation type="submission" date="2016-10" db="EMBL/GenBank/DDBJ databases">
        <authorList>
            <person name="Varghese N."/>
            <person name="Submissions S."/>
        </authorList>
    </citation>
    <scope>NUCLEOTIDE SEQUENCE [LARGE SCALE GENOMIC DNA]</scope>
    <source>
        <strain evidence="3">DSM 17453</strain>
    </source>
</reference>
<dbReference type="InterPro" id="IPR010982">
    <property type="entry name" value="Lambda_DNA-bd_dom_sf"/>
</dbReference>
<dbReference type="PROSITE" id="PS50943">
    <property type="entry name" value="HTH_CROC1"/>
    <property type="match status" value="1"/>
</dbReference>
<gene>
    <name evidence="2" type="ORF">SAMN05421856_108168</name>
</gene>
<dbReference type="CDD" id="cd00093">
    <property type="entry name" value="HTH_XRE"/>
    <property type="match status" value="1"/>
</dbReference>
<protein>
    <submittedName>
        <fullName evidence="2">Helix-turn-helix</fullName>
    </submittedName>
</protein>
<proteinExistence type="predicted"/>